<reference evidence="1 2" key="1">
    <citation type="submission" date="2024-04" db="EMBL/GenBank/DDBJ databases">
        <authorList>
            <person name="Rising A."/>
            <person name="Reimegard J."/>
            <person name="Sonavane S."/>
            <person name="Akerstrom W."/>
            <person name="Nylinder S."/>
            <person name="Hedman E."/>
            <person name="Kallberg Y."/>
        </authorList>
    </citation>
    <scope>NUCLEOTIDE SEQUENCE [LARGE SCALE GENOMIC DNA]</scope>
</reference>
<protein>
    <submittedName>
        <fullName evidence="1">Uncharacterized protein</fullName>
    </submittedName>
</protein>
<proteinExistence type="predicted"/>
<comment type="caution">
    <text evidence="1">The sequence shown here is derived from an EMBL/GenBank/DDBJ whole genome shotgun (WGS) entry which is preliminary data.</text>
</comment>
<sequence length="74" mass="8351">MDVFRIYGGGMFVLEILPTTKGSEFLNGQCFERPTLLSVTSVKKNSRRSTKEIKRAFIGFKRHPTVTHGNQSGF</sequence>
<dbReference type="AlphaFoldDB" id="A0AAV2AS78"/>
<evidence type="ECO:0000313" key="2">
    <source>
        <dbReference type="Proteomes" id="UP001497382"/>
    </source>
</evidence>
<keyword evidence="2" id="KW-1185">Reference proteome</keyword>
<organism evidence="1 2">
    <name type="scientific">Larinioides sclopetarius</name>
    <dbReference type="NCBI Taxonomy" id="280406"/>
    <lineage>
        <taxon>Eukaryota</taxon>
        <taxon>Metazoa</taxon>
        <taxon>Ecdysozoa</taxon>
        <taxon>Arthropoda</taxon>
        <taxon>Chelicerata</taxon>
        <taxon>Arachnida</taxon>
        <taxon>Araneae</taxon>
        <taxon>Araneomorphae</taxon>
        <taxon>Entelegynae</taxon>
        <taxon>Araneoidea</taxon>
        <taxon>Araneidae</taxon>
        <taxon>Larinioides</taxon>
    </lineage>
</organism>
<name>A0AAV2AS78_9ARAC</name>
<gene>
    <name evidence="1" type="ORF">LARSCL_LOCUS14382</name>
</gene>
<dbReference type="EMBL" id="CAXIEN010000207">
    <property type="protein sequence ID" value="CAL1286677.1"/>
    <property type="molecule type" value="Genomic_DNA"/>
</dbReference>
<accession>A0AAV2AS78</accession>
<evidence type="ECO:0000313" key="1">
    <source>
        <dbReference type="EMBL" id="CAL1286677.1"/>
    </source>
</evidence>
<dbReference type="Proteomes" id="UP001497382">
    <property type="component" value="Unassembled WGS sequence"/>
</dbReference>